<dbReference type="STRING" id="1041930.Mtc_0081"/>
<accession>H8I5G0</accession>
<dbReference type="EMBL" id="CP003243">
    <property type="protein sequence ID" value="AFC98854.1"/>
    <property type="molecule type" value="Genomic_DNA"/>
</dbReference>
<evidence type="ECO:0000313" key="2">
    <source>
        <dbReference type="Proteomes" id="UP000005233"/>
    </source>
</evidence>
<dbReference type="AlphaFoldDB" id="H8I5G0"/>
<dbReference type="HOGENOM" id="CLU_961761_0_0_2"/>
<dbReference type="Proteomes" id="UP000005233">
    <property type="component" value="Chromosome"/>
</dbReference>
<dbReference type="eggNOG" id="arCOG12603">
    <property type="taxonomic scope" value="Archaea"/>
</dbReference>
<proteinExistence type="predicted"/>
<protein>
    <submittedName>
        <fullName evidence="1">Uncharacterized protein</fullName>
    </submittedName>
</protein>
<dbReference type="RefSeq" id="WP_014404693.1">
    <property type="nucleotide sequence ID" value="NC_017034.1"/>
</dbReference>
<dbReference type="GeneID" id="11970840"/>
<gene>
    <name evidence="1" type="ordered locus">Mtc_0081</name>
</gene>
<dbReference type="OrthoDB" id="378227at2157"/>
<sequence length="289" mass="31687">MERAYKFLLAGLTMGLIVAAAGTFALSSALNPQLDCKQCHEGHGSVVAPNVNVNGTILLTGDTPQDEYVVVDDIFKLKQVDIITLKQQDGVGVPSRGVPVFDFLKAHGVSDFDSLVFYADDYEMTLNRSEMTGETIFVPMEYSIRVLGPNMPVNVWAKNIRAIVVVGGDAGDSITLNGKEISYGEMLDDGMGNMVYSRKTTGYSGQDRDYQFESAFVAPGISLKDLLFKEGYVDFSKVIIKGAASEKSYSRHEILSGSFFVTRDQGKIKIATSDKSRQNWMDVESIIVE</sequence>
<organism evidence="1 2">
    <name type="scientific">Methanocella conradii (strain DSM 24694 / JCM 17849 / CGMCC 1.5162 / HZ254)</name>
    <dbReference type="NCBI Taxonomy" id="1041930"/>
    <lineage>
        <taxon>Archaea</taxon>
        <taxon>Methanobacteriati</taxon>
        <taxon>Methanobacteriota</taxon>
        <taxon>Stenosarchaea group</taxon>
        <taxon>Methanomicrobia</taxon>
        <taxon>Methanocellales</taxon>
        <taxon>Methanocellaceae</taxon>
        <taxon>Methanocella</taxon>
    </lineage>
</organism>
<dbReference type="KEGG" id="mez:Mtc_0081"/>
<name>H8I5G0_METCZ</name>
<reference evidence="1 2" key="1">
    <citation type="journal article" date="2012" name="J. Bacteriol.">
        <title>Complete genome sequence of a thermophilic methanogen, Methanocella conradii HZ254, isolated from Chinese rice field soil.</title>
        <authorList>
            <person name="Lu Z."/>
            <person name="Lu Y."/>
        </authorList>
    </citation>
    <scope>NUCLEOTIDE SEQUENCE [LARGE SCALE GENOMIC DNA]</scope>
    <source>
        <strain evidence="2">DSM 24694 / JCM 17849 / CGMCC 1.5162 / HZ254</strain>
    </source>
</reference>
<keyword evidence="2" id="KW-1185">Reference proteome</keyword>
<evidence type="ECO:0000313" key="1">
    <source>
        <dbReference type="EMBL" id="AFC98854.1"/>
    </source>
</evidence>